<dbReference type="InterPro" id="IPR036909">
    <property type="entry name" value="Cyt_c-like_dom_sf"/>
</dbReference>
<dbReference type="InterPro" id="IPR025710">
    <property type="entry name" value="SoxA"/>
</dbReference>
<organism evidence="17 18">
    <name type="scientific">Bosea massiliensis</name>
    <dbReference type="NCBI Taxonomy" id="151419"/>
    <lineage>
        <taxon>Bacteria</taxon>
        <taxon>Pseudomonadati</taxon>
        <taxon>Pseudomonadota</taxon>
        <taxon>Alphaproteobacteria</taxon>
        <taxon>Hyphomicrobiales</taxon>
        <taxon>Boseaceae</taxon>
        <taxon>Bosea</taxon>
    </lineage>
</organism>
<comment type="catalytic activity">
    <reaction evidence="13 14">
        <text>S-sulfanyl-L-cysteinyl-[SoxY protein] + thiosulfate + 2 Fe(III)-[cytochrome c] = S-(2-sulfodisulfanyl)-L-cysteinyl-[SoxY protein] + 2 Fe(II)-[cytochrome c] + 2 H(+)</text>
        <dbReference type="Rhea" id="RHEA:51224"/>
        <dbReference type="Rhea" id="RHEA-COMP:10350"/>
        <dbReference type="Rhea" id="RHEA-COMP:14399"/>
        <dbReference type="Rhea" id="RHEA-COMP:14689"/>
        <dbReference type="Rhea" id="RHEA-COMP:14690"/>
        <dbReference type="ChEBI" id="CHEBI:15378"/>
        <dbReference type="ChEBI" id="CHEBI:29033"/>
        <dbReference type="ChEBI" id="CHEBI:29034"/>
        <dbReference type="ChEBI" id="CHEBI:33542"/>
        <dbReference type="ChEBI" id="CHEBI:61963"/>
        <dbReference type="ChEBI" id="CHEBI:140664"/>
        <dbReference type="EC" id="2.8.5.2"/>
    </reaction>
</comment>
<keyword evidence="15" id="KW-0472">Membrane</keyword>
<comment type="subcellular location">
    <subcellularLocation>
        <location evidence="1 14">Periplasm</location>
    </subcellularLocation>
</comment>
<comment type="catalytic activity">
    <reaction evidence="12 14">
        <text>L-cysteinyl-[SoxY protein] + thiosulfate + 2 Fe(III)-[cytochrome c] = S-sulfosulfanyl-L-cysteinyl-[SoxY protein] + 2 Fe(II)-[cytochrome c] + 2 H(+)</text>
        <dbReference type="Rhea" id="RHEA:56720"/>
        <dbReference type="Rhea" id="RHEA-COMP:10350"/>
        <dbReference type="Rhea" id="RHEA-COMP:14328"/>
        <dbReference type="Rhea" id="RHEA-COMP:14399"/>
        <dbReference type="Rhea" id="RHEA-COMP:14691"/>
        <dbReference type="ChEBI" id="CHEBI:15378"/>
        <dbReference type="ChEBI" id="CHEBI:29033"/>
        <dbReference type="ChEBI" id="CHEBI:29034"/>
        <dbReference type="ChEBI" id="CHEBI:29950"/>
        <dbReference type="ChEBI" id="CHEBI:33542"/>
        <dbReference type="ChEBI" id="CHEBI:139321"/>
        <dbReference type="EC" id="2.8.5.2"/>
    </reaction>
</comment>
<evidence type="ECO:0000256" key="3">
    <source>
        <dbReference type="ARBA" id="ARBA00022448"/>
    </source>
</evidence>
<evidence type="ECO:0000256" key="4">
    <source>
        <dbReference type="ARBA" id="ARBA00022617"/>
    </source>
</evidence>
<dbReference type="EMBL" id="JBHSLU010000082">
    <property type="protein sequence ID" value="MFC5508250.1"/>
    <property type="molecule type" value="Genomic_DNA"/>
</dbReference>
<accession>A0ABW0P6H5</accession>
<gene>
    <name evidence="17" type="primary">soxA</name>
    <name evidence="17" type="ORF">ACFPN9_23690</name>
</gene>
<dbReference type="PROSITE" id="PS51007">
    <property type="entry name" value="CYTC"/>
    <property type="match status" value="1"/>
</dbReference>
<keyword evidence="15" id="KW-0812">Transmembrane</keyword>
<feature type="domain" description="Cytochrome c" evidence="16">
    <location>
        <begin position="65"/>
        <end position="151"/>
    </location>
</feature>
<keyword evidence="5 14" id="KW-0808">Transferase</keyword>
<keyword evidence="6 14" id="KW-0479">Metal-binding</keyword>
<dbReference type="RefSeq" id="WP_066723353.1">
    <property type="nucleotide sequence ID" value="NZ_JBHSLU010000082.1"/>
</dbReference>
<evidence type="ECO:0000256" key="15">
    <source>
        <dbReference type="SAM" id="Phobius"/>
    </source>
</evidence>
<evidence type="ECO:0000256" key="12">
    <source>
        <dbReference type="ARBA" id="ARBA00048077"/>
    </source>
</evidence>
<dbReference type="InterPro" id="IPR009056">
    <property type="entry name" value="Cyt_c-like_dom"/>
</dbReference>
<keyword evidence="15" id="KW-1133">Transmembrane helix</keyword>
<dbReference type="PIRSF" id="PIRSF038455">
    <property type="entry name" value="SoxA"/>
    <property type="match status" value="1"/>
</dbReference>
<dbReference type="Gene3D" id="1.10.760.10">
    <property type="entry name" value="Cytochrome c-like domain"/>
    <property type="match status" value="2"/>
</dbReference>
<evidence type="ECO:0000256" key="2">
    <source>
        <dbReference type="ARBA" id="ARBA00011530"/>
    </source>
</evidence>
<evidence type="ECO:0000256" key="5">
    <source>
        <dbReference type="ARBA" id="ARBA00022679"/>
    </source>
</evidence>
<proteinExistence type="inferred from homology"/>
<keyword evidence="4 14" id="KW-0349">Heme</keyword>
<keyword evidence="18" id="KW-1185">Reference proteome</keyword>
<evidence type="ECO:0000256" key="10">
    <source>
        <dbReference type="ARBA" id="ARBA00023004"/>
    </source>
</evidence>
<evidence type="ECO:0000256" key="6">
    <source>
        <dbReference type="ARBA" id="ARBA00022723"/>
    </source>
</evidence>
<keyword evidence="10 14" id="KW-0408">Iron</keyword>
<evidence type="ECO:0000313" key="17">
    <source>
        <dbReference type="EMBL" id="MFC5508250.1"/>
    </source>
</evidence>
<dbReference type="Proteomes" id="UP001596060">
    <property type="component" value="Unassembled WGS sequence"/>
</dbReference>
<evidence type="ECO:0000313" key="18">
    <source>
        <dbReference type="Proteomes" id="UP001596060"/>
    </source>
</evidence>
<evidence type="ECO:0000256" key="11">
    <source>
        <dbReference type="ARBA" id="ARBA00025746"/>
    </source>
</evidence>
<dbReference type="Pfam" id="PF21342">
    <property type="entry name" value="SoxA-TsdA_cyt-c"/>
    <property type="match status" value="2"/>
</dbReference>
<evidence type="ECO:0000256" key="7">
    <source>
        <dbReference type="ARBA" id="ARBA00022729"/>
    </source>
</evidence>
<dbReference type="SUPFAM" id="SSF46626">
    <property type="entry name" value="Cytochrome c"/>
    <property type="match status" value="2"/>
</dbReference>
<evidence type="ECO:0000256" key="13">
    <source>
        <dbReference type="ARBA" id="ARBA00048423"/>
    </source>
</evidence>
<comment type="subunit">
    <text evidence="2 14">Heterodimer of SoxA and SoxX.</text>
</comment>
<evidence type="ECO:0000256" key="8">
    <source>
        <dbReference type="ARBA" id="ARBA00022764"/>
    </source>
</evidence>
<reference evidence="18" key="1">
    <citation type="journal article" date="2019" name="Int. J. Syst. Evol. Microbiol.">
        <title>The Global Catalogue of Microorganisms (GCM) 10K type strain sequencing project: providing services to taxonomists for standard genome sequencing and annotation.</title>
        <authorList>
            <consortium name="The Broad Institute Genomics Platform"/>
            <consortium name="The Broad Institute Genome Sequencing Center for Infectious Disease"/>
            <person name="Wu L."/>
            <person name="Ma J."/>
        </authorList>
    </citation>
    <scope>NUCLEOTIDE SEQUENCE [LARGE SCALE GENOMIC DNA]</scope>
    <source>
        <strain evidence="18">CCUG 43117</strain>
    </source>
</reference>
<comment type="caution">
    <text evidence="17">The sequence shown here is derived from an EMBL/GenBank/DDBJ whole genome shotgun (WGS) entry which is preliminary data.</text>
</comment>
<evidence type="ECO:0000259" key="16">
    <source>
        <dbReference type="PROSITE" id="PS51007"/>
    </source>
</evidence>
<dbReference type="NCBIfam" id="TIGR04484">
    <property type="entry name" value="thiosulf_SoxA"/>
    <property type="match status" value="1"/>
</dbReference>
<sequence length="270" mass="29661">MDPGSPLRCVRDDPLGWGAIGFVVALVGLLLQAAPTRAEIKSGSDFLSPELRRQQADETRNPGFFWVEQGRELFTRRPAGEGQACIACHVEPQQSLRGAATRYPQVDAATGRLLNLEGRIEQCRVERQAQSAFGYETPELLSLTAYLASLSRGLPMQVTTDGPAKDFYEAGRAFFERRQGQLNLSCQQCHDGLVGQKLRGDTISHGAGTGYPAYRLEWNEVGSLHRRLRACSLGVRATQFDAGGPEYLALELFLAARARGLPVETPAMRR</sequence>
<dbReference type="EC" id="2.8.5.2" evidence="14"/>
<evidence type="ECO:0000256" key="14">
    <source>
        <dbReference type="PIRNR" id="PIRNR038455"/>
    </source>
</evidence>
<keyword evidence="8 14" id="KW-0574">Periplasm</keyword>
<evidence type="ECO:0000256" key="1">
    <source>
        <dbReference type="ARBA" id="ARBA00004418"/>
    </source>
</evidence>
<comment type="similarity">
    <text evidence="11 14">Belongs to the SoxA family.</text>
</comment>
<protein>
    <recommendedName>
        <fullName evidence="14">SoxAX cytochrome complex subunit A</fullName>
        <ecNumber evidence="14">2.8.5.2</ecNumber>
    </recommendedName>
    <alternativeName>
        <fullName evidence="14">Protein SoxA</fullName>
    </alternativeName>
    <alternativeName>
        <fullName evidence="14">Sulfur oxidizing protein A</fullName>
    </alternativeName>
    <alternativeName>
        <fullName evidence="14">Thiosulfate-oxidizing multienzyme system protein SoxA</fullName>
    </alternativeName>
</protein>
<feature type="transmembrane region" description="Helical" evidence="15">
    <location>
        <begin position="15"/>
        <end position="34"/>
    </location>
</feature>
<evidence type="ECO:0000256" key="9">
    <source>
        <dbReference type="ARBA" id="ARBA00022982"/>
    </source>
</evidence>
<name>A0ABW0P6H5_9HYPH</name>
<keyword evidence="3 14" id="KW-0813">Transport</keyword>
<keyword evidence="7" id="KW-0732">Signal</keyword>
<keyword evidence="9 14" id="KW-0249">Electron transport</keyword>